<dbReference type="GO" id="GO:0016538">
    <property type="term" value="F:cyclin-dependent protein serine/threonine kinase regulator activity"/>
    <property type="evidence" value="ECO:0007669"/>
    <property type="project" value="TreeGrafter"/>
</dbReference>
<reference evidence="2" key="1">
    <citation type="submission" date="2020-10" db="EMBL/GenBank/DDBJ databases">
        <authorList>
            <person name="Roach M.J.R."/>
        </authorList>
    </citation>
    <scope>NUCLEOTIDE SEQUENCE</scope>
    <source>
        <strain evidence="2">CBS 1945</strain>
    </source>
</reference>
<dbReference type="CDD" id="cd20557">
    <property type="entry name" value="CYCLIN_ScPCL1-like"/>
    <property type="match status" value="1"/>
</dbReference>
<dbReference type="PANTHER" id="PTHR15615">
    <property type="match status" value="1"/>
</dbReference>
<dbReference type="SUPFAM" id="SSF47954">
    <property type="entry name" value="Cyclin-like"/>
    <property type="match status" value="1"/>
</dbReference>
<dbReference type="InterPro" id="IPR036915">
    <property type="entry name" value="Cyclin-like_sf"/>
</dbReference>
<proteinExistence type="predicted"/>
<evidence type="ECO:0000313" key="3">
    <source>
        <dbReference type="Proteomes" id="UP000662931"/>
    </source>
</evidence>
<dbReference type="OrthoDB" id="10250320at2759"/>
<gene>
    <name evidence="2" type="ORF">FOA43_001260</name>
</gene>
<accession>A0A875S0T8</accession>
<feature type="domain" description="Cyclin N-terminal" evidence="1">
    <location>
        <begin position="66"/>
        <end position="163"/>
    </location>
</feature>
<dbReference type="AlphaFoldDB" id="A0A875S0T8"/>
<dbReference type="InterPro" id="IPR013922">
    <property type="entry name" value="Cyclin_PHO80-like"/>
</dbReference>
<organism evidence="2 3">
    <name type="scientific">Eeniella nana</name>
    <name type="common">Yeast</name>
    <name type="synonym">Brettanomyces nanus</name>
    <dbReference type="NCBI Taxonomy" id="13502"/>
    <lineage>
        <taxon>Eukaryota</taxon>
        <taxon>Fungi</taxon>
        <taxon>Dikarya</taxon>
        <taxon>Ascomycota</taxon>
        <taxon>Saccharomycotina</taxon>
        <taxon>Pichiomycetes</taxon>
        <taxon>Pichiales</taxon>
        <taxon>Pichiaceae</taxon>
        <taxon>Brettanomyces</taxon>
    </lineage>
</organism>
<dbReference type="EMBL" id="CP064812">
    <property type="protein sequence ID" value="QPG73945.1"/>
    <property type="molecule type" value="Genomic_DNA"/>
</dbReference>
<protein>
    <recommendedName>
        <fullName evidence="1">Cyclin N-terminal domain-containing protein</fullName>
    </recommendedName>
</protein>
<dbReference type="GO" id="GO:0000307">
    <property type="term" value="C:cyclin-dependent protein kinase holoenzyme complex"/>
    <property type="evidence" value="ECO:0007669"/>
    <property type="project" value="TreeGrafter"/>
</dbReference>
<dbReference type="Pfam" id="PF00134">
    <property type="entry name" value="Cyclin_N"/>
    <property type="match status" value="1"/>
</dbReference>
<dbReference type="InterPro" id="IPR006671">
    <property type="entry name" value="Cyclin_N"/>
</dbReference>
<keyword evidence="3" id="KW-1185">Reference proteome</keyword>
<dbReference type="GO" id="GO:0005634">
    <property type="term" value="C:nucleus"/>
    <property type="evidence" value="ECO:0007669"/>
    <property type="project" value="TreeGrafter"/>
</dbReference>
<sequence>MSDLEALHVFVKRPVSEEMIQFLVDTTNSVITLSSCPDHYPTDGYHGYLTPPSTPPLSSVKSSKIPSLFKFIEHLIKYSHVPTSTLMSSLVYLTRLRQVLPPNSVGMESTRHRIFLGALILAAKSLNDSSPLNKHWCKYTDGLLTLNDVNALELDMIEYLGWDNLTISNDDLVKNLSHFLEPIKWKLRHERELKLSEARAAGFAAADVVVSAPLASPTEPLFAHSNSSHFSIPHPTYCSGDYIPSPTSSVGTSSSVAPMSVDSSMLSVPSLASSSSTTSDSTISSILTDSLYSKSPKLANIAGISLKPLRLKGYVDSLSNKENNYKLSADYSHQPRMAIESL</sequence>
<dbReference type="RefSeq" id="XP_038777510.1">
    <property type="nucleotide sequence ID" value="XM_038921582.1"/>
</dbReference>
<dbReference type="Gene3D" id="1.10.472.10">
    <property type="entry name" value="Cyclin-like"/>
    <property type="match status" value="1"/>
</dbReference>
<name>A0A875S0T8_EENNA</name>
<dbReference type="GO" id="GO:0019901">
    <property type="term" value="F:protein kinase binding"/>
    <property type="evidence" value="ECO:0007669"/>
    <property type="project" value="InterPro"/>
</dbReference>
<dbReference type="PANTHER" id="PTHR15615:SF10">
    <property type="entry name" value="PHO85 CYCLIN-2-RELATED"/>
    <property type="match status" value="1"/>
</dbReference>
<evidence type="ECO:0000259" key="1">
    <source>
        <dbReference type="Pfam" id="PF00134"/>
    </source>
</evidence>
<evidence type="ECO:0000313" key="2">
    <source>
        <dbReference type="EMBL" id="QPG73945.1"/>
    </source>
</evidence>
<dbReference type="Proteomes" id="UP000662931">
    <property type="component" value="Chromosome 1"/>
</dbReference>
<dbReference type="GeneID" id="62194661"/>
<dbReference type="KEGG" id="bnn:FOA43_001260"/>